<keyword evidence="2" id="KW-1185">Reference proteome</keyword>
<sequence length="77" mass="8709">MFTIEHGFEATSITLIDDTVGALLEDVCIKSYEDRIVIEQWDAARDRMHKITLSMNQARDLAAALDLPEGVYQRAEP</sequence>
<dbReference type="Proteomes" id="UP000028680">
    <property type="component" value="Chromosome"/>
</dbReference>
<organism evidence="1 2">
    <name type="scientific">Planktomarina temperata RCA23</name>
    <dbReference type="NCBI Taxonomy" id="666509"/>
    <lineage>
        <taxon>Bacteria</taxon>
        <taxon>Pseudomonadati</taxon>
        <taxon>Pseudomonadota</taxon>
        <taxon>Alphaproteobacteria</taxon>
        <taxon>Rhodobacterales</taxon>
        <taxon>Paracoccaceae</taxon>
        <taxon>Planktomarina</taxon>
    </lineage>
</organism>
<gene>
    <name evidence="1" type="ORF">RCA23_c01820</name>
</gene>
<name>A0AAN0VH48_9RHOB</name>
<evidence type="ECO:0000313" key="1">
    <source>
        <dbReference type="EMBL" id="AII85747.1"/>
    </source>
</evidence>
<dbReference type="RefSeq" id="WP_044048643.1">
    <property type="nucleotide sequence ID" value="NZ_CP003984.1"/>
</dbReference>
<proteinExistence type="predicted"/>
<accession>A0AAN0VH48</accession>
<protein>
    <submittedName>
        <fullName evidence="1">Uncharacterized protein</fullName>
    </submittedName>
</protein>
<dbReference type="AlphaFoldDB" id="A0AAN0VH48"/>
<dbReference type="EMBL" id="CP003984">
    <property type="protein sequence ID" value="AII85747.1"/>
    <property type="molecule type" value="Genomic_DNA"/>
</dbReference>
<evidence type="ECO:0000313" key="2">
    <source>
        <dbReference type="Proteomes" id="UP000028680"/>
    </source>
</evidence>
<reference evidence="1 2" key="1">
    <citation type="journal article" date="2014" name="ISME J.">
        <title>Adaptation of an abundant Roseobacter RCA organism to pelagic systems revealed by genomic and transcriptomic analyses.</title>
        <authorList>
            <person name="Voget S."/>
            <person name="Wemheuer B."/>
            <person name="Brinkhoff T."/>
            <person name="Vollmers J."/>
            <person name="Dietrich S."/>
            <person name="Giebel H.A."/>
            <person name="Beardsley C."/>
            <person name="Sardemann C."/>
            <person name="Bakenhus I."/>
            <person name="Billerbeck S."/>
            <person name="Daniel R."/>
            <person name="Simon M."/>
        </authorList>
    </citation>
    <scope>NUCLEOTIDE SEQUENCE [LARGE SCALE GENOMIC DNA]</scope>
    <source>
        <strain evidence="1 2">RCA23</strain>
    </source>
</reference>
<dbReference type="KEGG" id="ptp:RCA23_c01820"/>